<keyword evidence="1" id="KW-0472">Membrane</keyword>
<keyword evidence="1" id="KW-1133">Transmembrane helix</keyword>
<keyword evidence="1" id="KW-0812">Transmembrane</keyword>
<sequence>MKITFRNSKQQQPTEQDGFNVTYAPAKRIAFKARWYMLLAIVMSPIVLLLWYIFSEKLLIAADGILTTEPVELNAFQRGYVEELFVKPGDYVEKNDIIMHFRAPRVEQDLKLLRQRIDDLKYQNKASLAKIKLLHQQQISDFISALASNNQIQKEYAEGNRDDLLTLADRLMLERLEVEVKRDYNKALLDYQWAIENHQNGPISKSIVDLERDINRLLVTQSELNVRAPNAGVINDLYVNEGEYLLEGASLAKLSNRVQPVVMVFLPPNRLEYGKIGNRATVTLPDGTSVVGVVSEPTQMANRIPRSLAGPFEDGKVAVQVTLSLETDISNFVEGLPIRVRFYYFE</sequence>
<organism evidence="2 3">
    <name type="scientific">Echinimonas agarilytica</name>
    <dbReference type="NCBI Taxonomy" id="1215918"/>
    <lineage>
        <taxon>Bacteria</taxon>
        <taxon>Pseudomonadati</taxon>
        <taxon>Pseudomonadota</taxon>
        <taxon>Gammaproteobacteria</taxon>
        <taxon>Alteromonadales</taxon>
        <taxon>Echinimonadaceae</taxon>
        <taxon>Echinimonas</taxon>
    </lineage>
</organism>
<comment type="caution">
    <text evidence="2">The sequence shown here is derived from an EMBL/GenBank/DDBJ whole genome shotgun (WGS) entry which is preliminary data.</text>
</comment>
<evidence type="ECO:0000313" key="2">
    <source>
        <dbReference type="EMBL" id="MCM2681335.1"/>
    </source>
</evidence>
<dbReference type="Gene3D" id="2.40.50.100">
    <property type="match status" value="1"/>
</dbReference>
<feature type="transmembrane region" description="Helical" evidence="1">
    <location>
        <begin position="35"/>
        <end position="54"/>
    </location>
</feature>
<proteinExistence type="predicted"/>
<dbReference type="PANTHER" id="PTHR30386">
    <property type="entry name" value="MEMBRANE FUSION SUBUNIT OF EMRAB-TOLC MULTIDRUG EFFLUX PUMP"/>
    <property type="match status" value="1"/>
</dbReference>
<dbReference type="AlphaFoldDB" id="A0AA41W920"/>
<keyword evidence="3" id="KW-1185">Reference proteome</keyword>
<evidence type="ECO:0000256" key="1">
    <source>
        <dbReference type="SAM" id="Phobius"/>
    </source>
</evidence>
<dbReference type="EMBL" id="JAMQGP010000010">
    <property type="protein sequence ID" value="MCM2681335.1"/>
    <property type="molecule type" value="Genomic_DNA"/>
</dbReference>
<name>A0AA41W920_9GAMM</name>
<reference evidence="2 3" key="1">
    <citation type="journal article" date="2013" name="Antonie Van Leeuwenhoek">
        <title>Echinimonas agarilytica gen. nov., sp. nov., a new gammaproteobacterium isolated from the sea urchin Strongylocentrotus intermedius.</title>
        <authorList>
            <person name="Nedashkovskaya O.I."/>
            <person name="Stenkova A.M."/>
            <person name="Zhukova N.V."/>
            <person name="Van Trappen S."/>
            <person name="Lee J.S."/>
            <person name="Kim S.B."/>
        </authorList>
    </citation>
    <scope>NUCLEOTIDE SEQUENCE [LARGE SCALE GENOMIC DNA]</scope>
    <source>
        <strain evidence="2 3">KMM 6351</strain>
    </source>
</reference>
<evidence type="ECO:0000313" key="3">
    <source>
        <dbReference type="Proteomes" id="UP001165393"/>
    </source>
</evidence>
<dbReference type="InterPro" id="IPR050739">
    <property type="entry name" value="MFP"/>
</dbReference>
<gene>
    <name evidence="2" type="ORF">NAF29_16930</name>
</gene>
<accession>A0AA41W920</accession>
<protein>
    <submittedName>
        <fullName evidence="2">HlyD family efflux transporter periplasmic adaptor subunit</fullName>
    </submittedName>
</protein>
<dbReference type="RefSeq" id="WP_251262817.1">
    <property type="nucleotide sequence ID" value="NZ_JAMQGP010000010.1"/>
</dbReference>
<dbReference type="PANTHER" id="PTHR30386:SF28">
    <property type="entry name" value="EXPORTED PROTEIN"/>
    <property type="match status" value="1"/>
</dbReference>
<dbReference type="Proteomes" id="UP001165393">
    <property type="component" value="Unassembled WGS sequence"/>
</dbReference>